<dbReference type="Pfam" id="PF00459">
    <property type="entry name" value="Inositol_P"/>
    <property type="match status" value="1"/>
</dbReference>
<evidence type="ECO:0000256" key="5">
    <source>
        <dbReference type="PIRSR" id="PIRSR600760-2"/>
    </source>
</evidence>
<dbReference type="GO" id="GO:0008934">
    <property type="term" value="F:inositol monophosphate 1-phosphatase activity"/>
    <property type="evidence" value="ECO:0007669"/>
    <property type="project" value="TreeGrafter"/>
</dbReference>
<name>E8N2I8_ANATU</name>
<organism evidence="6 7">
    <name type="scientific">Anaerolinea thermophila (strain DSM 14523 / JCM 11388 / NBRC 100420 / UNI-1)</name>
    <dbReference type="NCBI Taxonomy" id="926569"/>
    <lineage>
        <taxon>Bacteria</taxon>
        <taxon>Bacillati</taxon>
        <taxon>Chloroflexota</taxon>
        <taxon>Anaerolineae</taxon>
        <taxon>Anaerolineales</taxon>
        <taxon>Anaerolineaceae</taxon>
        <taxon>Anaerolinea</taxon>
    </lineage>
</organism>
<dbReference type="GO" id="GO:0006020">
    <property type="term" value="P:inositol metabolic process"/>
    <property type="evidence" value="ECO:0007669"/>
    <property type="project" value="TreeGrafter"/>
</dbReference>
<evidence type="ECO:0000313" key="7">
    <source>
        <dbReference type="Proteomes" id="UP000008922"/>
    </source>
</evidence>
<dbReference type="eggNOG" id="COG0483">
    <property type="taxonomic scope" value="Bacteria"/>
</dbReference>
<dbReference type="KEGG" id="atm:ANT_07600"/>
<dbReference type="Gene3D" id="3.40.190.80">
    <property type="match status" value="1"/>
</dbReference>
<reference evidence="6 7" key="1">
    <citation type="submission" date="2010-12" db="EMBL/GenBank/DDBJ databases">
        <title>Whole genome sequence of Anaerolinea thermophila UNI-1.</title>
        <authorList>
            <person name="Narita-Yamada S."/>
            <person name="Kishi E."/>
            <person name="Watanabe Y."/>
            <person name="Takasaki K."/>
            <person name="Ankai A."/>
            <person name="Oguchi A."/>
            <person name="Fukui S."/>
            <person name="Takahashi M."/>
            <person name="Yashiro I."/>
            <person name="Hosoyama A."/>
            <person name="Sekiguchi Y."/>
            <person name="Hanada S."/>
            <person name="Fujita N."/>
        </authorList>
    </citation>
    <scope>NUCLEOTIDE SEQUENCE [LARGE SCALE GENOMIC DNA]</scope>
    <source>
        <strain evidence="7">DSM 14523 / JCM 11388 / NBRC 100420 / UNI-1</strain>
    </source>
</reference>
<sequence length="259" mass="28664">MTTSLRDLLDFAVETAYLAGRTTLAYFQTGVQAEFKADSSPVTLADRAAEQLIRQRIEKRFPHHAIVGEEFGVQGSADATHRWFIDPIDGTKSFLRGIPLYAVLLGLEIEGRVQVGVAYYPAMDEMLSAADGEGCWWNGRRARVSTASRLAEAWVTSTDPYNFQKTGKDAAWQRIQAVSYHRGGWGDAYGYLLVATGRAEVMLDPIMNEWDCAPFPPIFREAGGFFGDWQGNETIYGGEALATTQVLLPEVLECLHSSL</sequence>
<dbReference type="FunFam" id="3.30.540.10:FF:000003">
    <property type="entry name" value="Inositol-1-monophosphatase"/>
    <property type="match status" value="1"/>
</dbReference>
<dbReference type="AlphaFoldDB" id="E8N2I8"/>
<evidence type="ECO:0000313" key="6">
    <source>
        <dbReference type="EMBL" id="BAJ62794.1"/>
    </source>
</evidence>
<dbReference type="GO" id="GO:0046872">
    <property type="term" value="F:metal ion binding"/>
    <property type="evidence" value="ECO:0007669"/>
    <property type="project" value="UniProtKB-KW"/>
</dbReference>
<feature type="binding site" evidence="5">
    <location>
        <position position="88"/>
    </location>
    <ligand>
        <name>Mg(2+)</name>
        <dbReference type="ChEBI" id="CHEBI:18420"/>
        <label>1</label>
        <note>catalytic</note>
    </ligand>
</feature>
<protein>
    <submittedName>
        <fullName evidence="6">Inositol monophosphatase</fullName>
    </submittedName>
</protein>
<dbReference type="PRINTS" id="PR00377">
    <property type="entry name" value="IMPHPHTASES"/>
</dbReference>
<dbReference type="PANTHER" id="PTHR20854">
    <property type="entry name" value="INOSITOL MONOPHOSPHATASE"/>
    <property type="match status" value="1"/>
</dbReference>
<dbReference type="RefSeq" id="WP_013559187.1">
    <property type="nucleotide sequence ID" value="NC_014960.1"/>
</dbReference>
<keyword evidence="7" id="KW-1185">Reference proteome</keyword>
<dbReference type="HOGENOM" id="CLU_044118_4_0_0"/>
<gene>
    <name evidence="6" type="ordered locus">ANT_07600</name>
</gene>
<feature type="binding site" evidence="5">
    <location>
        <position position="89"/>
    </location>
    <ligand>
        <name>Mg(2+)</name>
        <dbReference type="ChEBI" id="CHEBI:18420"/>
        <label>1</label>
        <note>catalytic</note>
    </ligand>
</feature>
<dbReference type="CDD" id="cd01641">
    <property type="entry name" value="Bacterial_IMPase_like_1"/>
    <property type="match status" value="1"/>
</dbReference>
<dbReference type="PANTHER" id="PTHR20854:SF4">
    <property type="entry name" value="INOSITOL-1-MONOPHOSPHATASE-RELATED"/>
    <property type="match status" value="1"/>
</dbReference>
<accession>E8N2I8</accession>
<dbReference type="InterPro" id="IPR020583">
    <property type="entry name" value="Inositol_monoP_metal-BS"/>
</dbReference>
<keyword evidence="3" id="KW-0378">Hydrolase</keyword>
<keyword evidence="2 5" id="KW-0479">Metal-binding</keyword>
<dbReference type="PROSITE" id="PS00629">
    <property type="entry name" value="IMP_1"/>
    <property type="match status" value="1"/>
</dbReference>
<keyword evidence="4 5" id="KW-0460">Magnesium</keyword>
<evidence type="ECO:0000256" key="1">
    <source>
        <dbReference type="ARBA" id="ARBA00001946"/>
    </source>
</evidence>
<dbReference type="STRING" id="926569.ANT_07600"/>
<dbReference type="InterPro" id="IPR000760">
    <property type="entry name" value="Inositol_monophosphatase-like"/>
</dbReference>
<feature type="binding site" evidence="5">
    <location>
        <position position="69"/>
    </location>
    <ligand>
        <name>Mg(2+)</name>
        <dbReference type="ChEBI" id="CHEBI:18420"/>
        <label>1</label>
        <note>catalytic</note>
    </ligand>
</feature>
<proteinExistence type="predicted"/>
<evidence type="ECO:0000256" key="3">
    <source>
        <dbReference type="ARBA" id="ARBA00022801"/>
    </source>
</evidence>
<dbReference type="InParanoid" id="E8N2I8"/>
<dbReference type="EMBL" id="AP012029">
    <property type="protein sequence ID" value="BAJ62794.1"/>
    <property type="molecule type" value="Genomic_DNA"/>
</dbReference>
<feature type="binding site" evidence="5">
    <location>
        <position position="86"/>
    </location>
    <ligand>
        <name>Mg(2+)</name>
        <dbReference type="ChEBI" id="CHEBI:18420"/>
        <label>1</label>
        <note>catalytic</note>
    </ligand>
</feature>
<comment type="cofactor">
    <cofactor evidence="1 5">
        <name>Mg(2+)</name>
        <dbReference type="ChEBI" id="CHEBI:18420"/>
    </cofactor>
</comment>
<feature type="binding site" evidence="5">
    <location>
        <position position="211"/>
    </location>
    <ligand>
        <name>Mg(2+)</name>
        <dbReference type="ChEBI" id="CHEBI:18420"/>
        <label>1</label>
        <note>catalytic</note>
    </ligand>
</feature>
<evidence type="ECO:0000256" key="2">
    <source>
        <dbReference type="ARBA" id="ARBA00022723"/>
    </source>
</evidence>
<dbReference type="Proteomes" id="UP000008922">
    <property type="component" value="Chromosome"/>
</dbReference>
<dbReference type="SUPFAM" id="SSF56655">
    <property type="entry name" value="Carbohydrate phosphatase"/>
    <property type="match status" value="1"/>
</dbReference>
<dbReference type="OrthoDB" id="9772456at2"/>
<dbReference type="Gene3D" id="3.30.540.10">
    <property type="entry name" value="Fructose-1,6-Bisphosphatase, subunit A, domain 1"/>
    <property type="match status" value="1"/>
</dbReference>
<evidence type="ECO:0000256" key="4">
    <source>
        <dbReference type="ARBA" id="ARBA00022842"/>
    </source>
</evidence>
<dbReference type="GO" id="GO:0007165">
    <property type="term" value="P:signal transduction"/>
    <property type="evidence" value="ECO:0007669"/>
    <property type="project" value="TreeGrafter"/>
</dbReference>